<dbReference type="VEuPathDB" id="ToxoDB:EPH_0075980"/>
<dbReference type="Gene3D" id="2.130.10.10">
    <property type="entry name" value="YVTN repeat-like/Quinoprotein amine dehydrogenase"/>
    <property type="match status" value="4"/>
</dbReference>
<dbReference type="InterPro" id="IPR001680">
    <property type="entry name" value="WD40_rpt"/>
</dbReference>
<evidence type="ECO:0000256" key="3">
    <source>
        <dbReference type="SAM" id="MobiDB-lite"/>
    </source>
</evidence>
<gene>
    <name evidence="4" type="ORF">EPH_0075980</name>
</gene>
<organism evidence="4 5">
    <name type="scientific">Eimeria praecox</name>
    <dbReference type="NCBI Taxonomy" id="51316"/>
    <lineage>
        <taxon>Eukaryota</taxon>
        <taxon>Sar</taxon>
        <taxon>Alveolata</taxon>
        <taxon>Apicomplexa</taxon>
        <taxon>Conoidasida</taxon>
        <taxon>Coccidia</taxon>
        <taxon>Eucoccidiorida</taxon>
        <taxon>Eimeriorina</taxon>
        <taxon>Eimeriidae</taxon>
        <taxon>Eimeria</taxon>
    </lineage>
</organism>
<proteinExistence type="predicted"/>
<evidence type="ECO:0000313" key="4">
    <source>
        <dbReference type="EMBL" id="CDI87421.1"/>
    </source>
</evidence>
<dbReference type="EMBL" id="HG697396">
    <property type="protein sequence ID" value="CDI87421.1"/>
    <property type="molecule type" value="Genomic_DNA"/>
</dbReference>
<keyword evidence="5" id="KW-1185">Reference proteome</keyword>
<dbReference type="OrthoDB" id="346270at2759"/>
<feature type="region of interest" description="Disordered" evidence="3">
    <location>
        <begin position="566"/>
        <end position="605"/>
    </location>
</feature>
<feature type="region of interest" description="Disordered" evidence="3">
    <location>
        <begin position="680"/>
        <end position="805"/>
    </location>
</feature>
<dbReference type="PANTHER" id="PTHR13720">
    <property type="entry name" value="WD-40 REPEAT PROTEIN"/>
    <property type="match status" value="1"/>
</dbReference>
<sequence length="1818" mass="192393">MAGGQLKMGLEFEQYCRPAGTSRCLLGHNGVIEFLEVALEARLAATVENASEQPSIRIWKLPPVGSDSEDVRCTALVGSDRLNRQQLQVWELHALLTTGRPNLLARQVSDFQIEALRISPLEELRLVSCGKENIRFWRIKNGHLPGCNVTLDGLGRGNLFTDLAFVLPDQAMISSPRPGFCVTASADKTVKVWPLNFMAAYFSAIHNSECVGVETAPDGQQVLCTCGDSSVELLDLTTQQHLQVSRAHPARVLHASASGTFDFKRAALRELYTVCEDGLVRVWTLPQLSQTFEMESPQDPPLCVAAHPTQRVLALGFRSGAVRVLAVEGPAVWMEANHHTHPITGIWFVQSPEVATDLVESCARQVTPHAAQQQSSTDPRELLKAGNDVLGQSFLVISLDATGCICIFSQIHEFALIRKLENPQVEKAPEGVPALAFASDGSKAARYFSSRALGLLRLPKFNFEAEFCPFPTACKSVVITTYSFSASGDSLCVCGSDSRMRIFSFNSEVGTPSFHQSREIALLSGSISVAWISSAGLEGSSVFPVGVTCGEDSLIKVWNLAKLSTTQGNEGSSRPEGSAWRETDGPGAASQADTNYRDCSGSPTHNSSTTAFAAAGITAEFPQFQSFAGHNRPPFMVQLLGDYLVSVSATETITWRVGSPLLSAASDITPAGSIALLPPLQEGSASADPPSVDSPCLQQQPESEQQTNCEQAKLPQPQQPPRAHPQPLNQPLPNSLQGRHNTVGQNATSCSSNDATLGKPPTVNSPAKLSPSDALPNSASAAAAATSIPPAEPAPSSAAADETHGFAAAPSASPLAVAAAQRINGVGLNVPDAPLLEDDCHASSAAVVVDTINTSAVRSQHRTPGVGGERSRETSHVPNVKVFPGVVETSMQLEASIHIGQQLAVSQRPHESVGHWGARAESAAARHVIGTAVASCRSSCLWRPLKGVLAHAVGNWVLIERLSTPATSQDGRCLGLLPALLGRSARLRMQQQQISPDSPKRKSSALQRQQRGLQLLQQCAAMAQAPRISVLRHSIVGPAIAFAIDTTARLAATISVLSVPDPPTAHAGSTSTGGCRHICTSCGSMAAEAAAECGGQTISCLGLCLWKAEGGGELLGAARLPRAYGEAGSFRLNRQRTSLGCPDRDAEELPGVLFCGSDLIVTAGGTDGSRLDVWRVSDFLPPSKYFGNSQRNENPPVEAGKTGSATATGNCCPCQCSGSCGSCSCPNKVGVSVFGRLMQCSNPAVGAEVGTPLRKLLSAASNDEREVVFVSLRSVTLWRIVPADCVLTDTCNSSITCGKAKYLAYSTGAFTRRATVDLIRVLEMQQGLGPQSVDLRQQATLQPLVLDAPIKSLQLDGEAQEGIAATAANTIWYLHWDQRAQVRLHSGHSHCITQLAVSHQAAMSSGGPKSSRLQHLSRGTEVKGDGDLPLIATADSGGSLRLWSRWPLPQQLADFSLPHPCTALAFLWRSLLLGCFKDGSLRLFDTNAFRLVGRLQLATTQDPPVAIACLGDRHALLATASGELLSLVLDLRFKDKSDSASLSTPQIKHASVSKIASALTACFGPTFTLQQPPATARGNSCTTRRDCSCGAPDGAAAAKVVSAVECLVGQRQSAGSLGVESRVRFALCLSGGYCSVGAYTRTSPENKWMICSKSWQVFPQPLFLPYTFPCLHAYQDTHHFGVRIGPEEGAAEPSCWPQLVVSRASFSGSKTLLIGRGVHVYFVDYAEGVFSPRGLGRTPVAAICPLREDTAVIATGGGEALLLQVAAGSVASVGQAGIHPNLPRAFEGPASDPICLAAYGEDEVVVACGSSLSIVHVL</sequence>
<feature type="compositionally biased region" description="Polar residues" evidence="3">
    <location>
        <begin position="696"/>
        <end position="710"/>
    </location>
</feature>
<dbReference type="InterPro" id="IPR015943">
    <property type="entry name" value="WD40/YVTN_repeat-like_dom_sf"/>
</dbReference>
<protein>
    <submittedName>
        <fullName evidence="4">WD domain, G-beta repeat-containing protein, putative</fullName>
    </submittedName>
</protein>
<feature type="compositionally biased region" description="Pro residues" evidence="3">
    <location>
        <begin position="717"/>
        <end position="730"/>
    </location>
</feature>
<keyword evidence="2" id="KW-0677">Repeat</keyword>
<dbReference type="InterPro" id="IPR050630">
    <property type="entry name" value="WD_repeat_EMAP"/>
</dbReference>
<reference evidence="4" key="1">
    <citation type="submission" date="2013-10" db="EMBL/GenBank/DDBJ databases">
        <title>Genomic analysis of the causative agents of coccidiosis in chickens.</title>
        <authorList>
            <person name="Reid A.J."/>
            <person name="Blake D."/>
            <person name="Billington K."/>
            <person name="Browne H."/>
            <person name="Dunn M."/>
            <person name="Hung S."/>
            <person name="Kawahara F."/>
            <person name="Miranda-Saavedra D."/>
            <person name="Mourier T."/>
            <person name="Nagra H."/>
            <person name="Otto T.D."/>
            <person name="Rawlings N."/>
            <person name="Sanchez A."/>
            <person name="Sanders M."/>
            <person name="Subramaniam C."/>
            <person name="Tay Y."/>
            <person name="Dear P."/>
            <person name="Doerig C."/>
            <person name="Gruber A."/>
            <person name="Parkinson J."/>
            <person name="Shirley M."/>
            <person name="Wan K.L."/>
            <person name="Berriman M."/>
            <person name="Tomley F."/>
            <person name="Pain A."/>
        </authorList>
    </citation>
    <scope>NUCLEOTIDE SEQUENCE [LARGE SCALE GENOMIC DNA]</scope>
    <source>
        <strain evidence="4">Houghton</strain>
    </source>
</reference>
<dbReference type="InterPro" id="IPR036322">
    <property type="entry name" value="WD40_repeat_dom_sf"/>
</dbReference>
<name>U6H4A4_9EIME</name>
<evidence type="ECO:0000313" key="5">
    <source>
        <dbReference type="Proteomes" id="UP000018201"/>
    </source>
</evidence>
<feature type="region of interest" description="Disordered" evidence="3">
    <location>
        <begin position="988"/>
        <end position="1007"/>
    </location>
</feature>
<reference evidence="4" key="2">
    <citation type="submission" date="2013-10" db="EMBL/GenBank/DDBJ databases">
        <authorList>
            <person name="Aslett M."/>
        </authorList>
    </citation>
    <scope>NUCLEOTIDE SEQUENCE [LARGE SCALE GENOMIC DNA]</scope>
    <source>
        <strain evidence="4">Houghton</strain>
    </source>
</reference>
<evidence type="ECO:0000256" key="2">
    <source>
        <dbReference type="ARBA" id="ARBA00022737"/>
    </source>
</evidence>
<feature type="compositionally biased region" description="Low complexity" evidence="3">
    <location>
        <begin position="770"/>
        <end position="800"/>
    </location>
</feature>
<dbReference type="SUPFAM" id="SSF50978">
    <property type="entry name" value="WD40 repeat-like"/>
    <property type="match status" value="2"/>
</dbReference>
<evidence type="ECO:0000256" key="1">
    <source>
        <dbReference type="ARBA" id="ARBA00022574"/>
    </source>
</evidence>
<dbReference type="PANTHER" id="PTHR13720:SF24">
    <property type="entry name" value="WD REPEAT-CONTAINING PROTEIN 90"/>
    <property type="match status" value="1"/>
</dbReference>
<feature type="compositionally biased region" description="Polar residues" evidence="3">
    <location>
        <begin position="735"/>
        <end position="755"/>
    </location>
</feature>
<dbReference type="SMART" id="SM00320">
    <property type="entry name" value="WD40"/>
    <property type="match status" value="9"/>
</dbReference>
<feature type="compositionally biased region" description="Low complexity" evidence="3">
    <location>
        <begin position="684"/>
        <end position="695"/>
    </location>
</feature>
<keyword evidence="1" id="KW-0853">WD repeat</keyword>
<accession>U6H4A4</accession>
<dbReference type="Proteomes" id="UP000018201">
    <property type="component" value="Unassembled WGS sequence"/>
</dbReference>